<reference evidence="2" key="1">
    <citation type="submission" date="2021-08" db="EMBL/GenBank/DDBJ databases">
        <title>WGS assembly of Ceratopteris richardii.</title>
        <authorList>
            <person name="Marchant D.B."/>
            <person name="Chen G."/>
            <person name="Jenkins J."/>
            <person name="Shu S."/>
            <person name="Leebens-Mack J."/>
            <person name="Grimwood J."/>
            <person name="Schmutz J."/>
            <person name="Soltis P."/>
            <person name="Soltis D."/>
            <person name="Chen Z.-H."/>
        </authorList>
    </citation>
    <scope>NUCLEOTIDE SEQUENCE</scope>
    <source>
        <strain evidence="2">Whitten #5841</strain>
        <tissue evidence="2">Leaf</tissue>
    </source>
</reference>
<dbReference type="Proteomes" id="UP000825935">
    <property type="component" value="Chromosome 1"/>
</dbReference>
<proteinExistence type="predicted"/>
<gene>
    <name evidence="2" type="ORF">KP509_01G064400</name>
</gene>
<feature type="transmembrane region" description="Helical" evidence="1">
    <location>
        <begin position="42"/>
        <end position="63"/>
    </location>
</feature>
<organism evidence="2 3">
    <name type="scientific">Ceratopteris richardii</name>
    <name type="common">Triangle waterfern</name>
    <dbReference type="NCBI Taxonomy" id="49495"/>
    <lineage>
        <taxon>Eukaryota</taxon>
        <taxon>Viridiplantae</taxon>
        <taxon>Streptophyta</taxon>
        <taxon>Embryophyta</taxon>
        <taxon>Tracheophyta</taxon>
        <taxon>Polypodiopsida</taxon>
        <taxon>Polypodiidae</taxon>
        <taxon>Polypodiales</taxon>
        <taxon>Pteridineae</taxon>
        <taxon>Pteridaceae</taxon>
        <taxon>Parkerioideae</taxon>
        <taxon>Ceratopteris</taxon>
    </lineage>
</organism>
<dbReference type="AlphaFoldDB" id="A0A8T2VLF9"/>
<keyword evidence="3" id="KW-1185">Reference proteome</keyword>
<protein>
    <submittedName>
        <fullName evidence="2">Uncharacterized protein</fullName>
    </submittedName>
</protein>
<keyword evidence="1" id="KW-0472">Membrane</keyword>
<sequence>MVNQFISMIICKKNLNYTSSVKTLLQFRKLPIFLFYRMQENFIIFAILIFICFLEFHPLAFLLELYSIAAVLDVREDSITFLSHFAVEASGSVNCVPHFSSSSKYLMGKSADCLQISFKSDPLHRAAKLS</sequence>
<name>A0A8T2VLF9_CERRI</name>
<dbReference type="EMBL" id="CM035406">
    <property type="protein sequence ID" value="KAH7446606.1"/>
    <property type="molecule type" value="Genomic_DNA"/>
</dbReference>
<evidence type="ECO:0000256" key="1">
    <source>
        <dbReference type="SAM" id="Phobius"/>
    </source>
</evidence>
<keyword evidence="1" id="KW-0812">Transmembrane</keyword>
<accession>A0A8T2VLF9</accession>
<comment type="caution">
    <text evidence="2">The sequence shown here is derived from an EMBL/GenBank/DDBJ whole genome shotgun (WGS) entry which is preliminary data.</text>
</comment>
<keyword evidence="1" id="KW-1133">Transmembrane helix</keyword>
<evidence type="ECO:0000313" key="3">
    <source>
        <dbReference type="Proteomes" id="UP000825935"/>
    </source>
</evidence>
<evidence type="ECO:0000313" key="2">
    <source>
        <dbReference type="EMBL" id="KAH7446606.1"/>
    </source>
</evidence>